<reference evidence="2" key="1">
    <citation type="submission" date="2021-04" db="EMBL/GenBank/DDBJ databases">
        <authorList>
            <person name="Zhang D.-C."/>
        </authorList>
    </citation>
    <scope>NUCLEOTIDE SEQUENCE</scope>
    <source>
        <strain evidence="2">CGMCC 1.15697</strain>
    </source>
</reference>
<name>A0A8J7V0B9_9PROT</name>
<feature type="chain" id="PRO_5035224118" description="DUF3108 domain-containing protein" evidence="1">
    <location>
        <begin position="26"/>
        <end position="238"/>
    </location>
</feature>
<dbReference type="AlphaFoldDB" id="A0A8J7V0B9"/>
<dbReference type="Pfam" id="PF19630">
    <property type="entry name" value="DUF6134"/>
    <property type="match status" value="1"/>
</dbReference>
<protein>
    <recommendedName>
        <fullName evidence="4">DUF3108 domain-containing protein</fullName>
    </recommendedName>
</protein>
<sequence length="238" mass="26620">MRLFLIGAAALALIAMGVPFGPAQADGGTGDAADARLLFGDIDNRALKYEFLVDEQRVGIGEGRIRKVGEARWQVDIRYEIDVELLGVDVYTLHLEARETYEGARLVALDSDSTEDGEHHEVSGRADGDVFRYTHNGEEAEAVSDIVPSTELWRRQLLKRTRVLHVVEGEPFERTTEPAEDRRIEGPDGETVVLEGVYIETPYETATLWFDAEGLLQRAVVDRMGTTLDIRRMAMEEE</sequence>
<feature type="signal peptide" evidence="1">
    <location>
        <begin position="1"/>
        <end position="25"/>
    </location>
</feature>
<gene>
    <name evidence="2" type="ORF">KAJ83_06425</name>
</gene>
<dbReference type="InterPro" id="IPR045767">
    <property type="entry name" value="DUF6134"/>
</dbReference>
<dbReference type="EMBL" id="JAGMWN010000002">
    <property type="protein sequence ID" value="MBP5856636.1"/>
    <property type="molecule type" value="Genomic_DNA"/>
</dbReference>
<evidence type="ECO:0000256" key="1">
    <source>
        <dbReference type="SAM" id="SignalP"/>
    </source>
</evidence>
<evidence type="ECO:0000313" key="2">
    <source>
        <dbReference type="EMBL" id="MBP5856636.1"/>
    </source>
</evidence>
<accession>A0A8J7V0B9</accession>
<evidence type="ECO:0000313" key="3">
    <source>
        <dbReference type="Proteomes" id="UP000672602"/>
    </source>
</evidence>
<evidence type="ECO:0008006" key="4">
    <source>
        <dbReference type="Google" id="ProtNLM"/>
    </source>
</evidence>
<proteinExistence type="predicted"/>
<organism evidence="2 3">
    <name type="scientific">Marivibrio halodurans</name>
    <dbReference type="NCBI Taxonomy" id="2039722"/>
    <lineage>
        <taxon>Bacteria</taxon>
        <taxon>Pseudomonadati</taxon>
        <taxon>Pseudomonadota</taxon>
        <taxon>Alphaproteobacteria</taxon>
        <taxon>Rhodospirillales</taxon>
        <taxon>Rhodospirillaceae</taxon>
        <taxon>Marivibrio</taxon>
    </lineage>
</organism>
<dbReference type="Proteomes" id="UP000672602">
    <property type="component" value="Unassembled WGS sequence"/>
</dbReference>
<dbReference type="RefSeq" id="WP_210681200.1">
    <property type="nucleotide sequence ID" value="NZ_JAGMWN010000002.1"/>
</dbReference>
<keyword evidence="1" id="KW-0732">Signal</keyword>
<comment type="caution">
    <text evidence="2">The sequence shown here is derived from an EMBL/GenBank/DDBJ whole genome shotgun (WGS) entry which is preliminary data.</text>
</comment>
<keyword evidence="3" id="KW-1185">Reference proteome</keyword>